<keyword evidence="6" id="KW-1185">Reference proteome</keyword>
<dbReference type="InterPro" id="IPR050695">
    <property type="entry name" value="N-acetylmuramoyl_amidase_3"/>
</dbReference>
<evidence type="ECO:0000313" key="6">
    <source>
        <dbReference type="Proteomes" id="UP001596056"/>
    </source>
</evidence>
<reference evidence="6" key="1">
    <citation type="journal article" date="2019" name="Int. J. Syst. Evol. Microbiol.">
        <title>The Global Catalogue of Microorganisms (GCM) 10K type strain sequencing project: providing services to taxonomists for standard genome sequencing and annotation.</title>
        <authorList>
            <consortium name="The Broad Institute Genomics Platform"/>
            <consortium name="The Broad Institute Genome Sequencing Center for Infectious Disease"/>
            <person name="Wu L."/>
            <person name="Ma J."/>
        </authorList>
    </citation>
    <scope>NUCLEOTIDE SEQUENCE [LARGE SCALE GENOMIC DNA]</scope>
    <source>
        <strain evidence="6">KACC 11588</strain>
    </source>
</reference>
<dbReference type="EC" id="3.5.1.28" evidence="2"/>
<evidence type="ECO:0000256" key="2">
    <source>
        <dbReference type="ARBA" id="ARBA00011901"/>
    </source>
</evidence>
<protein>
    <recommendedName>
        <fullName evidence="2">N-acetylmuramoyl-L-alanine amidase</fullName>
        <ecNumber evidence="2">3.5.1.28</ecNumber>
    </recommendedName>
</protein>
<accession>A0ABW0SBZ0</accession>
<dbReference type="Gene3D" id="2.60.40.3500">
    <property type="match status" value="1"/>
</dbReference>
<dbReference type="SUPFAM" id="SSF53187">
    <property type="entry name" value="Zn-dependent exopeptidases"/>
    <property type="match status" value="1"/>
</dbReference>
<dbReference type="PANTHER" id="PTHR30404:SF0">
    <property type="entry name" value="N-ACETYLMURAMOYL-L-ALANINE AMIDASE AMIC"/>
    <property type="match status" value="1"/>
</dbReference>
<proteinExistence type="predicted"/>
<organism evidence="5 6">
    <name type="scientific">Rubellimicrobium aerolatum</name>
    <dbReference type="NCBI Taxonomy" id="490979"/>
    <lineage>
        <taxon>Bacteria</taxon>
        <taxon>Pseudomonadati</taxon>
        <taxon>Pseudomonadota</taxon>
        <taxon>Alphaproteobacteria</taxon>
        <taxon>Rhodobacterales</taxon>
        <taxon>Roseobacteraceae</taxon>
        <taxon>Rubellimicrobium</taxon>
    </lineage>
</organism>
<gene>
    <name evidence="5" type="ORF">ACFPOC_08230</name>
</gene>
<comment type="catalytic activity">
    <reaction evidence="1">
        <text>Hydrolyzes the link between N-acetylmuramoyl residues and L-amino acid residues in certain cell-wall glycopeptides.</text>
        <dbReference type="EC" id="3.5.1.28"/>
    </reaction>
</comment>
<dbReference type="InterPro" id="IPR002508">
    <property type="entry name" value="MurNAc-LAA_cat"/>
</dbReference>
<dbReference type="Proteomes" id="UP001596056">
    <property type="component" value="Unassembled WGS sequence"/>
</dbReference>
<keyword evidence="3" id="KW-0378">Hydrolase</keyword>
<dbReference type="CDD" id="cd02696">
    <property type="entry name" value="MurNAc-LAA"/>
    <property type="match status" value="1"/>
</dbReference>
<feature type="domain" description="MurNAc-LAA" evidence="4">
    <location>
        <begin position="223"/>
        <end position="378"/>
    </location>
</feature>
<evidence type="ECO:0000256" key="3">
    <source>
        <dbReference type="ARBA" id="ARBA00022801"/>
    </source>
</evidence>
<comment type="caution">
    <text evidence="5">The sequence shown here is derived from an EMBL/GenBank/DDBJ whole genome shotgun (WGS) entry which is preliminary data.</text>
</comment>
<dbReference type="Gene3D" id="3.40.630.40">
    <property type="entry name" value="Zn-dependent exopeptidases"/>
    <property type="match status" value="1"/>
</dbReference>
<dbReference type="SMART" id="SM00646">
    <property type="entry name" value="Ami_3"/>
    <property type="match status" value="1"/>
</dbReference>
<evidence type="ECO:0000313" key="5">
    <source>
        <dbReference type="EMBL" id="MFC5566405.1"/>
    </source>
</evidence>
<dbReference type="RefSeq" id="WP_209840025.1">
    <property type="nucleotide sequence ID" value="NZ_JAGGJP010000006.1"/>
</dbReference>
<dbReference type="Pfam" id="PF01520">
    <property type="entry name" value="Amidase_3"/>
    <property type="match status" value="1"/>
</dbReference>
<evidence type="ECO:0000259" key="4">
    <source>
        <dbReference type="SMART" id="SM00646"/>
    </source>
</evidence>
<dbReference type="EMBL" id="JBHSNA010000005">
    <property type="protein sequence ID" value="MFC5566405.1"/>
    <property type="molecule type" value="Genomic_DNA"/>
</dbReference>
<sequence length="391" mass="39879">MGIWKGAALAAWLAGAVWGAAWAGEGAVLDAGASRVADRGRGIEVVLGLSRVAPWRLYTLDAPWRLVLEVEGLDWGGAAAAAMLDGDNATGLHLGAGDPGWSRLVVDLGRPLAVDEAGMTVGEGGAALRVTLRATDAESFAAEARAPEAAVAPSAAPGGDGRFVVAVDPGHGGVDPGAERAGLREAALMLALGRELAEALERAGLVAVLTREGDEFVSLQERITRARAAGADVLVSLHADALEGEGAAGASIYTLTAEAEGQASRRVVERHGGGDLLAGLDLSGQDDAVATALLDLARGETGPRSRALAVALERELARAGARMNGRPLREEPLAVLNAADFPSVLVETGFLSDEGDRARLATPQGRAPIVAGIAAALRAWAAQEDGRAPVR</sequence>
<name>A0ABW0SBZ0_9RHOB</name>
<dbReference type="PANTHER" id="PTHR30404">
    <property type="entry name" value="N-ACETYLMURAMOYL-L-ALANINE AMIDASE"/>
    <property type="match status" value="1"/>
</dbReference>
<evidence type="ECO:0000256" key="1">
    <source>
        <dbReference type="ARBA" id="ARBA00001561"/>
    </source>
</evidence>